<evidence type="ECO:0000259" key="8">
    <source>
        <dbReference type="Pfam" id="PF12704"/>
    </source>
</evidence>
<evidence type="ECO:0000256" key="2">
    <source>
        <dbReference type="ARBA" id="ARBA00022475"/>
    </source>
</evidence>
<feature type="domain" description="MacB-like periplasmic core" evidence="8">
    <location>
        <begin position="21"/>
        <end position="245"/>
    </location>
</feature>
<keyword evidence="3 6" id="KW-0812">Transmembrane</keyword>
<evidence type="ECO:0000256" key="3">
    <source>
        <dbReference type="ARBA" id="ARBA00022692"/>
    </source>
</evidence>
<keyword evidence="2" id="KW-1003">Cell membrane</keyword>
<reference evidence="9 10" key="1">
    <citation type="submission" date="2019-08" db="EMBL/GenBank/DDBJ databases">
        <title>Deep-cultivation of Planctomycetes and their phenomic and genomic characterization uncovers novel biology.</title>
        <authorList>
            <person name="Wiegand S."/>
            <person name="Jogler M."/>
            <person name="Boedeker C."/>
            <person name="Pinto D."/>
            <person name="Vollmers J."/>
            <person name="Rivas-Marin E."/>
            <person name="Kohn T."/>
            <person name="Peeters S.H."/>
            <person name="Heuer A."/>
            <person name="Rast P."/>
            <person name="Oberbeckmann S."/>
            <person name="Bunk B."/>
            <person name="Jeske O."/>
            <person name="Meyerdierks A."/>
            <person name="Storesund J.E."/>
            <person name="Kallscheuer N."/>
            <person name="Luecker S."/>
            <person name="Lage O.M."/>
            <person name="Pohl T."/>
            <person name="Merkel B.J."/>
            <person name="Hornburger P."/>
            <person name="Mueller R.-W."/>
            <person name="Bruemmer F."/>
            <person name="Labrenz M."/>
            <person name="Spormann A.M."/>
            <person name="Op den Camp H."/>
            <person name="Overmann J."/>
            <person name="Amann R."/>
            <person name="Jetten M.S.M."/>
            <person name="Mascher T."/>
            <person name="Medema M.H."/>
            <person name="Devos D.P."/>
            <person name="Kaster A.-K."/>
            <person name="Ovreas L."/>
            <person name="Rohde M."/>
            <person name="Galperin M.Y."/>
            <person name="Jogler C."/>
        </authorList>
    </citation>
    <scope>NUCLEOTIDE SEQUENCE [LARGE SCALE GENOMIC DNA]</scope>
    <source>
        <strain evidence="9 10">Pr1d</strain>
    </source>
</reference>
<evidence type="ECO:0000256" key="1">
    <source>
        <dbReference type="ARBA" id="ARBA00004651"/>
    </source>
</evidence>
<dbReference type="KEGG" id="bgok:Pr1d_43340"/>
<dbReference type="PANTHER" id="PTHR43738:SF2">
    <property type="entry name" value="ABC TRANSPORTER PERMEASE"/>
    <property type="match status" value="1"/>
</dbReference>
<dbReference type="GO" id="GO:0005886">
    <property type="term" value="C:plasma membrane"/>
    <property type="evidence" value="ECO:0007669"/>
    <property type="project" value="UniProtKB-SubCell"/>
</dbReference>
<keyword evidence="4 6" id="KW-1133">Transmembrane helix</keyword>
<feature type="transmembrane region" description="Helical" evidence="6">
    <location>
        <begin position="1113"/>
        <end position="1137"/>
    </location>
</feature>
<keyword evidence="5 6" id="KW-0472">Membrane</keyword>
<accession>A0A5B9QDL8</accession>
<feature type="transmembrane region" description="Helical" evidence="6">
    <location>
        <begin position="702"/>
        <end position="723"/>
    </location>
</feature>
<feature type="transmembrane region" description="Helical" evidence="6">
    <location>
        <begin position="550"/>
        <end position="570"/>
    </location>
</feature>
<evidence type="ECO:0000256" key="6">
    <source>
        <dbReference type="SAM" id="Phobius"/>
    </source>
</evidence>
<feature type="transmembrane region" description="Helical" evidence="6">
    <location>
        <begin position="1035"/>
        <end position="1056"/>
    </location>
</feature>
<sequence length="1152" mass="123621">MSPLRYIFASLWQYRLTHFAVALGVAVATAVITGALLVGDSVRGSLRGLTLERLGGVDTVLVGEQPFREVLAEEFAKAVGKESEFKGFAPLLLVPGSLSATEGEQTKQATHLSILAVTDEFWQLGEVGPAKPTSGDDVAISQAIADELGAAVGDEVLLRVSLPSNIPADSTLGEKEDATTSRRLQIVAILNEGISRFSLQPSQLQPRNVFVSLTTMQRLLELPDRANVIAIGSVDGDQPSTSAEQAALKKGLRPELADFGLNVKEIELNNPRSHSGISNFLQLSAERLVLSPKLVETVRKRFKYDEPYPSGSLEYDGGGPSIRPVITYLANTIQLGDKKIPYSTVTGINSNAELGPLRDEKGQPILLAEDEIALNDWSARRLSAQVGDKITLTYYEPETTHGRLIEKSTSPLTLRVIAPLQTDDGQPTAVADPQFTPELPGVTDERSISDWDLPFKLVEKIEPEDEAYWDEYRTTPKAFVSYSLAEKLWSTRWGSVSALRLPIELGAPTVSQLTEFLTAAIKPSDLGMKLLPVKQQGLAAARGTTSFEGLFLGFSFFLLASAVMLIALLFRLGAESRAAEVGILAATGWGAKRLRQVWLGEAAIVALVGAVVGVLGGIAYAALMIHGLTTWWVAATVTPFLKLHITPQSLLTGFAIGVIVSLVTIVWSLRKLLRIPPRQLLAGDASDPSDIRSLQSKPRRQWLSVLLFILAVGIAAGALAGGLRDVAQAGAFFGSGALVLAGLLIWLRGRLRQASVSAPNALSLAGLSVRNARRNPGRTILAVALAAVASFLIVALSAFRLAPTESGTGGFDLIATSDLPIYFDLNTANGRKELGFTEEDEKLLSESTIYSFRVHGGEDASCLNLYQTTQPQVVGVPESFYADNQFGWAARKEGNQTTGWSLLDTAYEKDLQTIPIILDQNTATYSLHLGGIGAQITLRDAADQPVTAEVVGLLSGSILQGNVLMSETNFLRLYPDEAGRSLFLILADSPSNVDKISALLESRLVDFGFDAVNAHDRLADFLAVQNTYLSTFQSLGALGLLLGTIGLAVAQLRSAFERRGELALMRSAGFRRRRLSEMLLGENTVLLIAGLGFGCLAALVATLPHWALRQAGIPWVTLAFMLGAVAIAGIVAGWLAVRAALRMPLLSALRGE</sequence>
<feature type="transmembrane region" description="Helical" evidence="6">
    <location>
        <begin position="602"/>
        <end position="625"/>
    </location>
</feature>
<dbReference type="Pfam" id="PF02687">
    <property type="entry name" value="FtsX"/>
    <property type="match status" value="2"/>
</dbReference>
<feature type="transmembrane region" description="Helical" evidence="6">
    <location>
        <begin position="645"/>
        <end position="669"/>
    </location>
</feature>
<dbReference type="InterPro" id="IPR003838">
    <property type="entry name" value="ABC3_permease_C"/>
</dbReference>
<dbReference type="InterPro" id="IPR025857">
    <property type="entry name" value="MacB_PCD"/>
</dbReference>
<comment type="subcellular location">
    <subcellularLocation>
        <location evidence="1">Cell membrane</location>
        <topology evidence="1">Multi-pass membrane protein</topology>
    </subcellularLocation>
</comment>
<dbReference type="PANTHER" id="PTHR43738">
    <property type="entry name" value="ABC TRANSPORTER, MEMBRANE PROTEIN"/>
    <property type="match status" value="1"/>
</dbReference>
<keyword evidence="10" id="KW-1185">Reference proteome</keyword>
<name>A0A5B9QDL8_9BACT</name>
<gene>
    <name evidence="9" type="ORF">Pr1d_43340</name>
</gene>
<dbReference type="AlphaFoldDB" id="A0A5B9QDL8"/>
<feature type="transmembrane region" description="Helical" evidence="6">
    <location>
        <begin position="729"/>
        <end position="747"/>
    </location>
</feature>
<feature type="transmembrane region" description="Helical" evidence="6">
    <location>
        <begin position="20"/>
        <end position="39"/>
    </location>
</feature>
<protein>
    <submittedName>
        <fullName evidence="9">FtsX-like permease family protein</fullName>
    </submittedName>
</protein>
<feature type="domain" description="ABC3 transporter permease C-terminal" evidence="7">
    <location>
        <begin position="1036"/>
        <end position="1144"/>
    </location>
</feature>
<dbReference type="EMBL" id="CP042913">
    <property type="protein sequence ID" value="QEG36994.1"/>
    <property type="molecule type" value="Genomic_DNA"/>
</dbReference>
<feature type="transmembrane region" description="Helical" evidence="6">
    <location>
        <begin position="1077"/>
        <end position="1101"/>
    </location>
</feature>
<evidence type="ECO:0000313" key="9">
    <source>
        <dbReference type="EMBL" id="QEG36994.1"/>
    </source>
</evidence>
<evidence type="ECO:0000256" key="5">
    <source>
        <dbReference type="ARBA" id="ARBA00023136"/>
    </source>
</evidence>
<evidence type="ECO:0000313" key="10">
    <source>
        <dbReference type="Proteomes" id="UP000323917"/>
    </source>
</evidence>
<feature type="transmembrane region" description="Helical" evidence="6">
    <location>
        <begin position="780"/>
        <end position="799"/>
    </location>
</feature>
<evidence type="ECO:0000259" key="7">
    <source>
        <dbReference type="Pfam" id="PF02687"/>
    </source>
</evidence>
<dbReference type="Proteomes" id="UP000323917">
    <property type="component" value="Chromosome"/>
</dbReference>
<feature type="domain" description="ABC3 transporter permease C-terminal" evidence="7">
    <location>
        <begin position="554"/>
        <end position="677"/>
    </location>
</feature>
<proteinExistence type="predicted"/>
<dbReference type="InterPro" id="IPR051125">
    <property type="entry name" value="ABC-4/HrtB_transporter"/>
</dbReference>
<dbReference type="RefSeq" id="WP_210417795.1">
    <property type="nucleotide sequence ID" value="NZ_CP042913.1"/>
</dbReference>
<evidence type="ECO:0000256" key="4">
    <source>
        <dbReference type="ARBA" id="ARBA00022989"/>
    </source>
</evidence>
<dbReference type="Pfam" id="PF12704">
    <property type="entry name" value="MacB_PCD"/>
    <property type="match status" value="1"/>
</dbReference>
<organism evidence="9 10">
    <name type="scientific">Bythopirellula goksoeyrii</name>
    <dbReference type="NCBI Taxonomy" id="1400387"/>
    <lineage>
        <taxon>Bacteria</taxon>
        <taxon>Pseudomonadati</taxon>
        <taxon>Planctomycetota</taxon>
        <taxon>Planctomycetia</taxon>
        <taxon>Pirellulales</taxon>
        <taxon>Lacipirellulaceae</taxon>
        <taxon>Bythopirellula</taxon>
    </lineage>
</organism>